<dbReference type="EMBL" id="DWUU01000060">
    <property type="protein sequence ID" value="HJD43331.1"/>
    <property type="molecule type" value="Genomic_DNA"/>
</dbReference>
<organism evidence="3 4">
    <name type="scientific">Candidatus Mediterraneibacter quadrami</name>
    <dbReference type="NCBI Taxonomy" id="2838684"/>
    <lineage>
        <taxon>Bacteria</taxon>
        <taxon>Bacillati</taxon>
        <taxon>Bacillota</taxon>
        <taxon>Clostridia</taxon>
        <taxon>Lachnospirales</taxon>
        <taxon>Lachnospiraceae</taxon>
        <taxon>Mediterraneibacter</taxon>
    </lineage>
</organism>
<protein>
    <submittedName>
        <fullName evidence="3">DUF4173 domain-containing protein</fullName>
    </submittedName>
</protein>
<dbReference type="InterPro" id="IPR025291">
    <property type="entry name" value="DUF4153"/>
</dbReference>
<proteinExistence type="predicted"/>
<feature type="transmembrane region" description="Helical" evidence="2">
    <location>
        <begin position="217"/>
        <end position="242"/>
    </location>
</feature>
<feature type="region of interest" description="Disordered" evidence="1">
    <location>
        <begin position="142"/>
        <end position="161"/>
    </location>
</feature>
<reference evidence="3" key="2">
    <citation type="submission" date="2021-04" db="EMBL/GenBank/DDBJ databases">
        <authorList>
            <person name="Gilroy R."/>
        </authorList>
    </citation>
    <scope>NUCLEOTIDE SEQUENCE</scope>
    <source>
        <strain evidence="3">ChiBcec15-3976</strain>
    </source>
</reference>
<feature type="transmembrane region" description="Helical" evidence="2">
    <location>
        <begin position="396"/>
        <end position="416"/>
    </location>
</feature>
<feature type="transmembrane region" description="Helical" evidence="2">
    <location>
        <begin position="306"/>
        <end position="328"/>
    </location>
</feature>
<name>A0A9D2RH64_9FIRM</name>
<reference evidence="3" key="1">
    <citation type="journal article" date="2021" name="PeerJ">
        <title>Extensive microbial diversity within the chicken gut microbiome revealed by metagenomics and culture.</title>
        <authorList>
            <person name="Gilroy R."/>
            <person name="Ravi A."/>
            <person name="Getino M."/>
            <person name="Pursley I."/>
            <person name="Horton D.L."/>
            <person name="Alikhan N.F."/>
            <person name="Baker D."/>
            <person name="Gharbi K."/>
            <person name="Hall N."/>
            <person name="Watson M."/>
            <person name="Adriaenssens E.M."/>
            <person name="Foster-Nyarko E."/>
            <person name="Jarju S."/>
            <person name="Secka A."/>
            <person name="Antonio M."/>
            <person name="Oren A."/>
            <person name="Chaudhuri R.R."/>
            <person name="La Ragione R."/>
            <person name="Hildebrand F."/>
            <person name="Pallen M.J."/>
        </authorList>
    </citation>
    <scope>NUCLEOTIDE SEQUENCE</scope>
    <source>
        <strain evidence="3">ChiBcec15-3976</strain>
    </source>
</reference>
<gene>
    <name evidence="3" type="ORF">H9910_10110</name>
</gene>
<dbReference type="Proteomes" id="UP000823909">
    <property type="component" value="Unassembled WGS sequence"/>
</dbReference>
<keyword evidence="2" id="KW-0812">Transmembrane</keyword>
<evidence type="ECO:0000313" key="3">
    <source>
        <dbReference type="EMBL" id="HJD43331.1"/>
    </source>
</evidence>
<keyword evidence="2" id="KW-0472">Membrane</keyword>
<keyword evidence="2" id="KW-1133">Transmembrane helix</keyword>
<evidence type="ECO:0000313" key="4">
    <source>
        <dbReference type="Proteomes" id="UP000823909"/>
    </source>
</evidence>
<feature type="transmembrane region" description="Helical" evidence="2">
    <location>
        <begin position="67"/>
        <end position="83"/>
    </location>
</feature>
<feature type="transmembrane region" description="Helical" evidence="2">
    <location>
        <begin position="15"/>
        <end position="32"/>
    </location>
</feature>
<feature type="transmembrane region" description="Helical" evidence="2">
    <location>
        <begin position="168"/>
        <end position="189"/>
    </location>
</feature>
<feature type="transmembrane region" description="Helical" evidence="2">
    <location>
        <begin position="263"/>
        <end position="286"/>
    </location>
</feature>
<feature type="transmembrane region" description="Helical" evidence="2">
    <location>
        <begin position="89"/>
        <end position="109"/>
    </location>
</feature>
<feature type="transmembrane region" description="Helical" evidence="2">
    <location>
        <begin position="38"/>
        <end position="55"/>
    </location>
</feature>
<evidence type="ECO:0000256" key="2">
    <source>
        <dbReference type="SAM" id="Phobius"/>
    </source>
</evidence>
<feature type="transmembrane region" description="Helical" evidence="2">
    <location>
        <begin position="335"/>
        <end position="353"/>
    </location>
</feature>
<comment type="caution">
    <text evidence="3">The sequence shown here is derived from an EMBL/GenBank/DDBJ whole genome shotgun (WGS) entry which is preliminary data.</text>
</comment>
<dbReference type="AlphaFoldDB" id="A0A9D2RH64"/>
<dbReference type="Pfam" id="PF13687">
    <property type="entry name" value="DUF4153"/>
    <property type="match status" value="1"/>
</dbReference>
<feature type="transmembrane region" description="Helical" evidence="2">
    <location>
        <begin position="365"/>
        <end position="389"/>
    </location>
</feature>
<accession>A0A9D2RH64</accession>
<sequence length="508" mass="57514">MDNIFINRMRENRRWYVEMSVIFGLLFTVCLYRNLSGITFPVITAALLMFSVLFLKKNEIQIQKGSAPYFAGIMLLGISTVLTDRGFFHFFNSVGIVLLFMMLMAHQLYRDDEWGFEDYVKKFFTMAGTWIGALGEPFHRMKKTDTETGDSKEKAEDPAKDARRKQAGAVLCGVLAAAVMLMMIIPLLMSSDRIFSQIFNSIFRFFSPLNLLRKIDIGNIIGVCLTFVFGMFALYAFFAGLFKMNLGGKTQTKPGKISPATGIAFAGMMAAVYVLYAGIQILFLFLRLDQGLPDGVTYSQYAREGFWQLLLVSLINFGTVLVCVRIFADNRILKGLLSVISGCTCIMILSAAYRMILYVREYGLSFLRVLVLWFLAVLLLIFAGIIYSIFRGRFRLFRYITAVVSVGYILLSLSHVDAGIAAYNISGAADQNDIDIYYLTDMLSQDAAPQISSLIDPEKVDDDTRMYLTVYFENMRGNNLESGFREWNFSRHEALKASEEWIFGKIYG</sequence>
<evidence type="ECO:0000256" key="1">
    <source>
        <dbReference type="SAM" id="MobiDB-lite"/>
    </source>
</evidence>